<name>A0ABQ4Q5J8_9BURK</name>
<feature type="transmembrane region" description="Helical" evidence="7">
    <location>
        <begin position="12"/>
        <end position="32"/>
    </location>
</feature>
<accession>A0ABQ4Q5J8</accession>
<dbReference type="InterPro" id="IPR018393">
    <property type="entry name" value="NADHpl_OxRdtase_5_subgr"/>
</dbReference>
<feature type="transmembrane region" description="Helical" evidence="7">
    <location>
        <begin position="349"/>
        <end position="368"/>
    </location>
</feature>
<dbReference type="NCBIfam" id="NF005141">
    <property type="entry name" value="PRK06590.1"/>
    <property type="match status" value="1"/>
</dbReference>
<feature type="transmembrane region" description="Helical" evidence="7">
    <location>
        <begin position="563"/>
        <end position="582"/>
    </location>
</feature>
<dbReference type="RefSeq" id="WP_220808800.1">
    <property type="nucleotide sequence ID" value="NZ_BPMK01000010.1"/>
</dbReference>
<dbReference type="PANTHER" id="PTHR42829:SF2">
    <property type="entry name" value="NADH-UBIQUINONE OXIDOREDUCTASE CHAIN 5"/>
    <property type="match status" value="1"/>
</dbReference>
<dbReference type="NCBIfam" id="TIGR01974">
    <property type="entry name" value="NDH_I_L"/>
    <property type="match status" value="1"/>
</dbReference>
<feature type="domain" description="NADH-Ubiquinone oxidoreductase (complex I) chain 5 N-terminal" evidence="9">
    <location>
        <begin position="76"/>
        <end position="126"/>
    </location>
</feature>
<dbReference type="Proteomes" id="UP000887222">
    <property type="component" value="Unassembled WGS sequence"/>
</dbReference>
<feature type="transmembrane region" description="Helical" evidence="7">
    <location>
        <begin position="125"/>
        <end position="142"/>
    </location>
</feature>
<evidence type="ECO:0000313" key="10">
    <source>
        <dbReference type="EMBL" id="GIZ52473.1"/>
    </source>
</evidence>
<feature type="transmembrane region" description="Helical" evidence="7">
    <location>
        <begin position="263"/>
        <end position="281"/>
    </location>
</feature>
<sequence length="687" mass="75174">MAGQLNPNILLAVPLAPLAGSAIAGLLGTKFFGNKIGRGASHSATILGVLIAFIISFQTLLAVMDGATYEGTVYTWMTVMGLKLEVGFLVDSLTAMMMCVVTFVSLMVHIYTIGYMRDDEGYNRFFSYISLFTFSMLMLVMSNNFLQLFFGWEAVGLVSYLLIGFWYKRPSAIYANMKAFLVNRVGDFGFILGIGLLLAYAGSLNYGEVFAKRGDLAAVVFPGTDWMMLTVACICLFIGAMGKSAQFPLHVWLPDSMEGPTPISALIHAATMVTAGIFMVARMSPLFELSDTALSFILVIGSITALFMGFLGIIQNDIKRVVAYSTLSQLGYMTVALGASAYSVAVFHLMTHAFFKALLFLGAGAVIIGMHHDQDIRNMGGLRKYMPITWITSLLGSLALIGTPFFSGFYSKDSIIEAVHDTHIWGAGFANFAVLAGVFVTAFYSFRMYFLVFHGEERFGKAHDAHHAHHDAHEDHDDGGHDDHHHGLAPGEKPHEAPLVVTLPLILLAIPSVVIGYLAIGPMLHGDFFRNVIFVGENHGAMKALNEAFHGAAAMGLHGFMTAPFWLALAGVVAAYYCYMVNPRVPAWFYSKFRAVYALLDNKYYMDKINDAVFAKGARVLGGGLSTVGDRTLIDGLVVNGSARVVGWFSAVIRHLQTGYLYHYAFVMIIGVLFFLFYFMPFPSFGK</sequence>
<comment type="caution">
    <text evidence="10">The sequence shown here is derived from an EMBL/GenBank/DDBJ whole genome shotgun (WGS) entry which is preliminary data.</text>
</comment>
<feature type="transmembrane region" description="Helical" evidence="7">
    <location>
        <begin position="148"/>
        <end position="167"/>
    </location>
</feature>
<dbReference type="PANTHER" id="PTHR42829">
    <property type="entry name" value="NADH-UBIQUINONE OXIDOREDUCTASE CHAIN 5"/>
    <property type="match status" value="1"/>
</dbReference>
<feature type="transmembrane region" description="Helical" evidence="7">
    <location>
        <begin position="388"/>
        <end position="410"/>
    </location>
</feature>
<proteinExistence type="predicted"/>
<dbReference type="PRINTS" id="PR01435">
    <property type="entry name" value="NPOXDRDTASE5"/>
</dbReference>
<keyword evidence="4 7" id="KW-0472">Membrane</keyword>
<comment type="subcellular location">
    <subcellularLocation>
        <location evidence="1">Endomembrane system</location>
        <topology evidence="1">Multi-pass membrane protein</topology>
    </subcellularLocation>
    <subcellularLocation>
        <location evidence="5">Membrane</location>
        <topology evidence="5">Multi-pass membrane protein</topology>
    </subcellularLocation>
</comment>
<feature type="transmembrane region" description="Helical" evidence="7">
    <location>
        <begin position="321"/>
        <end position="343"/>
    </location>
</feature>
<dbReference type="Gene3D" id="1.20.5.2700">
    <property type="match status" value="1"/>
</dbReference>
<keyword evidence="2 5" id="KW-0812">Transmembrane</keyword>
<feature type="transmembrane region" description="Helical" evidence="7">
    <location>
        <begin position="226"/>
        <end position="242"/>
    </location>
</feature>
<evidence type="ECO:0000256" key="3">
    <source>
        <dbReference type="ARBA" id="ARBA00022989"/>
    </source>
</evidence>
<dbReference type="InterPro" id="IPR001516">
    <property type="entry name" value="Proton_antipo_N"/>
</dbReference>
<feature type="transmembrane region" description="Helical" evidence="7">
    <location>
        <begin position="499"/>
        <end position="520"/>
    </location>
</feature>
<feature type="transmembrane region" description="Helical" evidence="7">
    <location>
        <begin position="188"/>
        <end position="206"/>
    </location>
</feature>
<reference evidence="10 11" key="1">
    <citation type="journal article" date="2022" name="Int. J. Syst. Evol. Microbiol.">
        <title>Noviherbaspirillum aridicola sp. nov., isolated from an arid soil in Pakistan.</title>
        <authorList>
            <person name="Khan I.U."/>
            <person name="Saqib M."/>
            <person name="Amin A."/>
            <person name="Hussain F."/>
            <person name="Li L."/>
            <person name="Liu Y.H."/>
            <person name="Fang B.Z."/>
            <person name="Ahmed I."/>
            <person name="Li W.J."/>
        </authorList>
    </citation>
    <scope>NUCLEOTIDE SEQUENCE [LARGE SCALE GENOMIC DNA]</scope>
    <source>
        <strain evidence="10 11">NCCP-691</strain>
    </source>
</reference>
<evidence type="ECO:0000256" key="5">
    <source>
        <dbReference type="RuleBase" id="RU000320"/>
    </source>
</evidence>
<keyword evidence="11" id="KW-1185">Reference proteome</keyword>
<evidence type="ECO:0000256" key="7">
    <source>
        <dbReference type="SAM" id="Phobius"/>
    </source>
</evidence>
<feature type="transmembrane region" description="Helical" evidence="7">
    <location>
        <begin position="293"/>
        <end position="314"/>
    </location>
</feature>
<feature type="transmembrane region" description="Helical" evidence="7">
    <location>
        <begin position="661"/>
        <end position="680"/>
    </location>
</feature>
<dbReference type="PRINTS" id="PR01434">
    <property type="entry name" value="NADHDHGNASE5"/>
</dbReference>
<dbReference type="InterPro" id="IPR003945">
    <property type="entry name" value="NU5C-like"/>
</dbReference>
<evidence type="ECO:0000313" key="11">
    <source>
        <dbReference type="Proteomes" id="UP000887222"/>
    </source>
</evidence>
<evidence type="ECO:0000256" key="6">
    <source>
        <dbReference type="SAM" id="MobiDB-lite"/>
    </source>
</evidence>
<feature type="region of interest" description="Disordered" evidence="6">
    <location>
        <begin position="464"/>
        <end position="489"/>
    </location>
</feature>
<feature type="transmembrane region" description="Helical" evidence="7">
    <location>
        <begin position="44"/>
        <end position="64"/>
    </location>
</feature>
<evidence type="ECO:0000256" key="2">
    <source>
        <dbReference type="ARBA" id="ARBA00022692"/>
    </source>
</evidence>
<feature type="domain" description="NADH:quinone oxidoreductase/Mrp antiporter transmembrane" evidence="8">
    <location>
        <begin position="142"/>
        <end position="427"/>
    </location>
</feature>
<dbReference type="InterPro" id="IPR001750">
    <property type="entry name" value="ND/Mrp_TM"/>
</dbReference>
<evidence type="ECO:0000259" key="8">
    <source>
        <dbReference type="Pfam" id="PF00361"/>
    </source>
</evidence>
<dbReference type="Pfam" id="PF00361">
    <property type="entry name" value="Proton_antipo_M"/>
    <property type="match status" value="1"/>
</dbReference>
<evidence type="ECO:0000259" key="9">
    <source>
        <dbReference type="Pfam" id="PF00662"/>
    </source>
</evidence>
<evidence type="ECO:0000256" key="4">
    <source>
        <dbReference type="ARBA" id="ARBA00023136"/>
    </source>
</evidence>
<organism evidence="10 11">
    <name type="scientific">Noviherbaspirillum aridicola</name>
    <dbReference type="NCBI Taxonomy" id="2849687"/>
    <lineage>
        <taxon>Bacteria</taxon>
        <taxon>Pseudomonadati</taxon>
        <taxon>Pseudomonadota</taxon>
        <taxon>Betaproteobacteria</taxon>
        <taxon>Burkholderiales</taxon>
        <taxon>Oxalobacteraceae</taxon>
        <taxon>Noviherbaspirillum</taxon>
    </lineage>
</organism>
<keyword evidence="3 7" id="KW-1133">Transmembrane helix</keyword>
<feature type="transmembrane region" description="Helical" evidence="7">
    <location>
        <begin position="84"/>
        <end position="113"/>
    </location>
</feature>
<gene>
    <name evidence="10" type="primary">nuoL</name>
    <name evidence="10" type="ORF">NCCP691_24870</name>
</gene>
<feature type="transmembrane region" description="Helical" evidence="7">
    <location>
        <begin position="422"/>
        <end position="444"/>
    </location>
</feature>
<dbReference type="EMBL" id="BPMK01000010">
    <property type="protein sequence ID" value="GIZ52473.1"/>
    <property type="molecule type" value="Genomic_DNA"/>
</dbReference>
<dbReference type="Pfam" id="PF00662">
    <property type="entry name" value="Proton_antipo_N"/>
    <property type="match status" value="1"/>
</dbReference>
<protein>
    <submittedName>
        <fullName evidence="10">NADH dehydrogenase subunit L</fullName>
    </submittedName>
</protein>
<evidence type="ECO:0000256" key="1">
    <source>
        <dbReference type="ARBA" id="ARBA00004127"/>
    </source>
</evidence>